<sequence length="429" mass="47792">MVLVSFSLQLLLLFFGGIRRRRSSALLRVALWSAYLLADSTAIYALGRLSVATGSSRLVAFWAPFLLLHLGGPDNITAYALEDNRLWLRHLQTLAVQVLGAAYVLYRYIHNGLQLASILMLVVGLVKYGERIWALRCGNILLSSSRNSSTGDSDTESAGSGSPHQQVVLRDGIISDDEEILLLAHSQFSVCICVFADTSFVPSSLSKEDVKVLLFHQKTEEDEISGESSDKYKTELLNKMVELELSLMYDVLYTKAHVIHTWYGFCIHLMSMLGTATAFLLFLQFSSSNRSDGSRVVDVNVIISYVLLVGALALEVTSFCRALLSSWTCYALSKWGGGCWVWLVHVLTRLRRHVQPAQRRLWSGSIGQYSLLHLSTRDRNELGNKLAMNKMTGLRDWWSKLHLLGLFLALQLPLTATSQESGAARGVQE</sequence>
<evidence type="ECO:0000313" key="5">
    <source>
        <dbReference type="Proteomes" id="UP000636709"/>
    </source>
</evidence>
<evidence type="ECO:0000256" key="2">
    <source>
        <dbReference type="SAM" id="Phobius"/>
    </source>
</evidence>
<keyword evidence="2" id="KW-0472">Membrane</keyword>
<dbReference type="Pfam" id="PF13968">
    <property type="entry name" value="DUF4220"/>
    <property type="match status" value="1"/>
</dbReference>
<dbReference type="AlphaFoldDB" id="A0A835E5Z4"/>
<dbReference type="InterPro" id="IPR025315">
    <property type="entry name" value="DUF4220"/>
</dbReference>
<keyword evidence="2" id="KW-1133">Transmembrane helix</keyword>
<evidence type="ECO:0000313" key="4">
    <source>
        <dbReference type="EMBL" id="KAF8668269.1"/>
    </source>
</evidence>
<feature type="transmembrane region" description="Helical" evidence="2">
    <location>
        <begin position="262"/>
        <end position="282"/>
    </location>
</feature>
<keyword evidence="5" id="KW-1185">Reference proteome</keyword>
<organism evidence="4 5">
    <name type="scientific">Digitaria exilis</name>
    <dbReference type="NCBI Taxonomy" id="1010633"/>
    <lineage>
        <taxon>Eukaryota</taxon>
        <taxon>Viridiplantae</taxon>
        <taxon>Streptophyta</taxon>
        <taxon>Embryophyta</taxon>
        <taxon>Tracheophyta</taxon>
        <taxon>Spermatophyta</taxon>
        <taxon>Magnoliopsida</taxon>
        <taxon>Liliopsida</taxon>
        <taxon>Poales</taxon>
        <taxon>Poaceae</taxon>
        <taxon>PACMAD clade</taxon>
        <taxon>Panicoideae</taxon>
        <taxon>Panicodae</taxon>
        <taxon>Paniceae</taxon>
        <taxon>Anthephorinae</taxon>
        <taxon>Digitaria</taxon>
    </lineage>
</organism>
<accession>A0A835E5Z4</accession>
<dbReference type="Proteomes" id="UP000636709">
    <property type="component" value="Unassembled WGS sequence"/>
</dbReference>
<comment type="caution">
    <text evidence="4">The sequence shown here is derived from an EMBL/GenBank/DDBJ whole genome shotgun (WGS) entry which is preliminary data.</text>
</comment>
<dbReference type="PANTHER" id="PTHR31325">
    <property type="entry name" value="OS01G0798800 PROTEIN-RELATED"/>
    <property type="match status" value="1"/>
</dbReference>
<dbReference type="EMBL" id="JACEFO010002278">
    <property type="protein sequence ID" value="KAF8668269.1"/>
    <property type="molecule type" value="Genomic_DNA"/>
</dbReference>
<feature type="region of interest" description="Disordered" evidence="1">
    <location>
        <begin position="145"/>
        <end position="165"/>
    </location>
</feature>
<protein>
    <recommendedName>
        <fullName evidence="3">DUF4220 domain-containing protein</fullName>
    </recommendedName>
</protein>
<feature type="transmembrane region" description="Helical" evidence="2">
    <location>
        <begin position="302"/>
        <end position="324"/>
    </location>
</feature>
<feature type="transmembrane region" description="Helical" evidence="2">
    <location>
        <begin position="108"/>
        <end position="126"/>
    </location>
</feature>
<name>A0A835E5Z4_9POAL</name>
<dbReference type="OrthoDB" id="1689146at2759"/>
<feature type="transmembrane region" description="Helical" evidence="2">
    <location>
        <begin position="30"/>
        <end position="47"/>
    </location>
</feature>
<evidence type="ECO:0000256" key="1">
    <source>
        <dbReference type="SAM" id="MobiDB-lite"/>
    </source>
</evidence>
<feature type="domain" description="DUF4220" evidence="3">
    <location>
        <begin position="32"/>
        <end position="373"/>
    </location>
</feature>
<reference evidence="4" key="1">
    <citation type="submission" date="2020-07" db="EMBL/GenBank/DDBJ databases">
        <title>Genome sequence and genetic diversity analysis of an under-domesticated orphan crop, white fonio (Digitaria exilis).</title>
        <authorList>
            <person name="Bennetzen J.L."/>
            <person name="Chen S."/>
            <person name="Ma X."/>
            <person name="Wang X."/>
            <person name="Yssel A.E.J."/>
            <person name="Chaluvadi S.R."/>
            <person name="Johnson M."/>
            <person name="Gangashetty P."/>
            <person name="Hamidou F."/>
            <person name="Sanogo M.D."/>
            <person name="Zwaenepoel A."/>
            <person name="Wallace J."/>
            <person name="Van De Peer Y."/>
            <person name="Van Deynze A."/>
        </authorList>
    </citation>
    <scope>NUCLEOTIDE SEQUENCE</scope>
    <source>
        <tissue evidence="4">Leaves</tissue>
    </source>
</reference>
<gene>
    <name evidence="4" type="ORF">HU200_052324</name>
</gene>
<keyword evidence="2" id="KW-0812">Transmembrane</keyword>
<evidence type="ECO:0000259" key="3">
    <source>
        <dbReference type="Pfam" id="PF13968"/>
    </source>
</evidence>
<feature type="transmembrane region" description="Helical" evidence="2">
    <location>
        <begin position="59"/>
        <end position="81"/>
    </location>
</feature>
<feature type="compositionally biased region" description="Polar residues" evidence="1">
    <location>
        <begin position="156"/>
        <end position="165"/>
    </location>
</feature>
<proteinExistence type="predicted"/>